<feature type="binding site" evidence="12">
    <location>
        <position position="244"/>
    </location>
    <ligand>
        <name>substrate</name>
    </ligand>
</feature>
<feature type="binding site" evidence="12">
    <location>
        <begin position="212"/>
        <end position="217"/>
    </location>
    <ligand>
        <name>ATP</name>
        <dbReference type="ChEBI" id="CHEBI:30616"/>
    </ligand>
</feature>
<feature type="binding site" evidence="12">
    <location>
        <begin position="39"/>
        <end position="43"/>
    </location>
    <ligand>
        <name>substrate</name>
    </ligand>
</feature>
<dbReference type="GO" id="GO:0005737">
    <property type="term" value="C:cytoplasm"/>
    <property type="evidence" value="ECO:0007669"/>
    <property type="project" value="UniProtKB-SubCell"/>
</dbReference>
<dbReference type="OrthoDB" id="9775849at2"/>
<feature type="binding site" evidence="12">
    <location>
        <position position="181"/>
    </location>
    <ligand>
        <name>ATP</name>
        <dbReference type="ChEBI" id="CHEBI:30616"/>
    </ligand>
</feature>
<evidence type="ECO:0000256" key="2">
    <source>
        <dbReference type="ARBA" id="ARBA00012035"/>
    </source>
</evidence>
<dbReference type="GO" id="GO:0005524">
    <property type="term" value="F:ATP binding"/>
    <property type="evidence" value="ECO:0007669"/>
    <property type="project" value="UniProtKB-UniRule"/>
</dbReference>
<proteinExistence type="inferred from homology"/>
<accession>A0A1I0CKU8</accession>
<name>A0A1I0CKU8_9FIRM</name>
<reference evidence="15" key="1">
    <citation type="submission" date="2016-10" db="EMBL/GenBank/DDBJ databases">
        <authorList>
            <person name="Varghese N."/>
            <person name="Submissions S."/>
        </authorList>
    </citation>
    <scope>NUCLEOTIDE SEQUENCE [LARGE SCALE GENOMIC DNA]</scope>
    <source>
        <strain evidence="15">DSM 13577</strain>
    </source>
</reference>
<feature type="binding site" evidence="12">
    <location>
        <begin position="11"/>
        <end position="13"/>
    </location>
    <ligand>
        <name>substrate</name>
    </ligand>
</feature>
<feature type="domain" description="Carbohydrate kinase PfkB" evidence="13">
    <location>
        <begin position="1"/>
        <end position="285"/>
    </location>
</feature>
<evidence type="ECO:0000256" key="4">
    <source>
        <dbReference type="ARBA" id="ARBA00022679"/>
    </source>
</evidence>
<dbReference type="SUPFAM" id="SSF53613">
    <property type="entry name" value="Ribokinase-like"/>
    <property type="match status" value="1"/>
</dbReference>
<dbReference type="HAMAP" id="MF_01987">
    <property type="entry name" value="Ribokinase"/>
    <property type="match status" value="1"/>
</dbReference>
<keyword evidence="15" id="KW-1185">Reference proteome</keyword>
<dbReference type="InterPro" id="IPR011877">
    <property type="entry name" value="Ribokinase"/>
</dbReference>
<feature type="binding site" evidence="12">
    <location>
        <position position="274"/>
    </location>
    <ligand>
        <name>K(+)</name>
        <dbReference type="ChEBI" id="CHEBI:29103"/>
    </ligand>
</feature>
<keyword evidence="8 12" id="KW-0067">ATP-binding</keyword>
<organism evidence="14 15">
    <name type="scientific">Anaerobranca gottschalkii DSM 13577</name>
    <dbReference type="NCBI Taxonomy" id="1120990"/>
    <lineage>
        <taxon>Bacteria</taxon>
        <taxon>Bacillati</taxon>
        <taxon>Bacillota</taxon>
        <taxon>Clostridia</taxon>
        <taxon>Eubacteriales</taxon>
        <taxon>Proteinivoracaceae</taxon>
        <taxon>Anaerobranca</taxon>
    </lineage>
</organism>
<evidence type="ECO:0000256" key="8">
    <source>
        <dbReference type="ARBA" id="ARBA00022840"/>
    </source>
</evidence>
<dbReference type="NCBIfam" id="TIGR02152">
    <property type="entry name" value="D_ribokin_bact"/>
    <property type="match status" value="1"/>
</dbReference>
<evidence type="ECO:0000256" key="12">
    <source>
        <dbReference type="HAMAP-Rule" id="MF_01987"/>
    </source>
</evidence>
<dbReference type="UniPathway" id="UPA00916">
    <property type="reaction ID" value="UER00889"/>
</dbReference>
<dbReference type="EMBL" id="FOIF01000079">
    <property type="protein sequence ID" value="SET20071.1"/>
    <property type="molecule type" value="Genomic_DNA"/>
</dbReference>
<protein>
    <recommendedName>
        <fullName evidence="3 12">Ribokinase</fullName>
        <shortName evidence="12">RK</shortName>
        <ecNumber evidence="2 12">2.7.1.15</ecNumber>
    </recommendedName>
</protein>
<keyword evidence="12" id="KW-0963">Cytoplasm</keyword>
<keyword evidence="4 12" id="KW-0808">Transferase</keyword>
<keyword evidence="5 12" id="KW-0479">Metal-binding</keyword>
<dbReference type="InterPro" id="IPR011611">
    <property type="entry name" value="PfkB_dom"/>
</dbReference>
<comment type="function">
    <text evidence="12">Catalyzes the phosphorylation of ribose at O-5 in a reaction requiring ATP and magnesium. The resulting D-ribose-5-phosphate can then be used either for sythesis of nucleotides, histidine, and tryptophan, or as a component of the pentose phosphate pathway.</text>
</comment>
<dbReference type="GO" id="GO:0019303">
    <property type="term" value="P:D-ribose catabolic process"/>
    <property type="evidence" value="ECO:0007669"/>
    <property type="project" value="UniProtKB-UniRule"/>
</dbReference>
<evidence type="ECO:0000313" key="15">
    <source>
        <dbReference type="Proteomes" id="UP000243819"/>
    </source>
</evidence>
<feature type="active site" description="Proton acceptor" evidence="12">
    <location>
        <position position="244"/>
    </location>
</feature>
<dbReference type="PANTHER" id="PTHR10584">
    <property type="entry name" value="SUGAR KINASE"/>
    <property type="match status" value="1"/>
</dbReference>
<dbReference type="AlphaFoldDB" id="A0A1I0CKU8"/>
<dbReference type="InterPro" id="IPR029056">
    <property type="entry name" value="Ribokinase-like"/>
</dbReference>
<dbReference type="Gene3D" id="3.40.1190.20">
    <property type="match status" value="1"/>
</dbReference>
<keyword evidence="10 12" id="KW-0630">Potassium</keyword>
<dbReference type="EC" id="2.7.1.15" evidence="2 12"/>
<evidence type="ECO:0000313" key="14">
    <source>
        <dbReference type="EMBL" id="SET20071.1"/>
    </source>
</evidence>
<dbReference type="Proteomes" id="UP000243819">
    <property type="component" value="Unassembled WGS sequence"/>
</dbReference>
<comment type="subunit">
    <text evidence="12">Homodimer.</text>
</comment>
<dbReference type="STRING" id="1120990.SAMN03080614_10795"/>
<comment type="subcellular location">
    <subcellularLocation>
        <location evidence="12">Cytoplasm</location>
    </subcellularLocation>
</comment>
<dbReference type="PROSITE" id="PS00584">
    <property type="entry name" value="PFKB_KINASES_2"/>
    <property type="match status" value="1"/>
</dbReference>
<dbReference type="GO" id="GO:0046872">
    <property type="term" value="F:metal ion binding"/>
    <property type="evidence" value="ECO:0007669"/>
    <property type="project" value="UniProtKB-KW"/>
</dbReference>
<comment type="similarity">
    <text evidence="1">Belongs to the carbohydrate kinase pfkB family.</text>
</comment>
<comment type="similarity">
    <text evidence="12">Belongs to the carbohydrate kinase PfkB family. Ribokinase subfamily.</text>
</comment>
<comment type="catalytic activity">
    <reaction evidence="12">
        <text>D-ribose + ATP = D-ribose 5-phosphate + ADP + H(+)</text>
        <dbReference type="Rhea" id="RHEA:13697"/>
        <dbReference type="ChEBI" id="CHEBI:15378"/>
        <dbReference type="ChEBI" id="CHEBI:30616"/>
        <dbReference type="ChEBI" id="CHEBI:47013"/>
        <dbReference type="ChEBI" id="CHEBI:78346"/>
        <dbReference type="ChEBI" id="CHEBI:456216"/>
        <dbReference type="EC" id="2.7.1.15"/>
    </reaction>
</comment>
<gene>
    <name evidence="12" type="primary">rbsK</name>
    <name evidence="14" type="ORF">SAMN03080614_10795</name>
</gene>
<dbReference type="PANTHER" id="PTHR10584:SF166">
    <property type="entry name" value="RIBOKINASE"/>
    <property type="match status" value="1"/>
</dbReference>
<dbReference type="Pfam" id="PF00294">
    <property type="entry name" value="PfkB"/>
    <property type="match status" value="1"/>
</dbReference>
<feature type="binding site" evidence="12">
    <location>
        <begin position="243"/>
        <end position="244"/>
    </location>
    <ligand>
        <name>ATP</name>
        <dbReference type="ChEBI" id="CHEBI:30616"/>
    </ligand>
</feature>
<feature type="binding site" evidence="12">
    <location>
        <position position="279"/>
    </location>
    <ligand>
        <name>K(+)</name>
        <dbReference type="ChEBI" id="CHEBI:29103"/>
    </ligand>
</feature>
<evidence type="ECO:0000256" key="5">
    <source>
        <dbReference type="ARBA" id="ARBA00022723"/>
    </source>
</evidence>
<evidence type="ECO:0000259" key="13">
    <source>
        <dbReference type="Pfam" id="PF00294"/>
    </source>
</evidence>
<dbReference type="RefSeq" id="WP_091351536.1">
    <property type="nucleotide sequence ID" value="NZ_FOIF01000079.1"/>
</dbReference>
<dbReference type="GO" id="GO:0004747">
    <property type="term" value="F:ribokinase activity"/>
    <property type="evidence" value="ECO:0007669"/>
    <property type="project" value="UniProtKB-UniRule"/>
</dbReference>
<evidence type="ECO:0000256" key="11">
    <source>
        <dbReference type="ARBA" id="ARBA00023277"/>
    </source>
</evidence>
<feature type="binding site" evidence="12">
    <location>
        <position position="238"/>
    </location>
    <ligand>
        <name>K(+)</name>
        <dbReference type="ChEBI" id="CHEBI:29103"/>
    </ligand>
</feature>
<keyword evidence="7 12" id="KW-0418">Kinase</keyword>
<feature type="binding site" evidence="12">
    <location>
        <position position="137"/>
    </location>
    <ligand>
        <name>substrate</name>
    </ligand>
</feature>
<evidence type="ECO:0000256" key="9">
    <source>
        <dbReference type="ARBA" id="ARBA00022842"/>
    </source>
</evidence>
<dbReference type="InterPro" id="IPR002139">
    <property type="entry name" value="Ribo/fructo_kinase"/>
</dbReference>
<dbReference type="PRINTS" id="PR00990">
    <property type="entry name" value="RIBOKINASE"/>
</dbReference>
<comment type="caution">
    <text evidence="12">Lacks conserved residue(s) required for the propagation of feature annotation.</text>
</comment>
<feature type="binding site" evidence="12">
    <location>
        <position position="277"/>
    </location>
    <ligand>
        <name>K(+)</name>
        <dbReference type="ChEBI" id="CHEBI:29103"/>
    </ligand>
</feature>
<feature type="binding site" evidence="12">
    <location>
        <position position="240"/>
    </location>
    <ligand>
        <name>K(+)</name>
        <dbReference type="ChEBI" id="CHEBI:29103"/>
    </ligand>
</feature>
<keyword evidence="11 12" id="KW-0119">Carbohydrate metabolism</keyword>
<keyword evidence="9 12" id="KW-0460">Magnesium</keyword>
<comment type="pathway">
    <text evidence="12">Carbohydrate metabolism; D-ribose degradation; D-ribose 5-phosphate from beta-D-ribopyranose: step 2/2.</text>
</comment>
<evidence type="ECO:0000256" key="10">
    <source>
        <dbReference type="ARBA" id="ARBA00022958"/>
    </source>
</evidence>
<feature type="binding site" evidence="12">
    <location>
        <position position="283"/>
    </location>
    <ligand>
        <name>K(+)</name>
        <dbReference type="ChEBI" id="CHEBI:29103"/>
    </ligand>
</feature>
<evidence type="ECO:0000256" key="7">
    <source>
        <dbReference type="ARBA" id="ARBA00022777"/>
    </source>
</evidence>
<keyword evidence="6 12" id="KW-0547">Nucleotide-binding</keyword>
<evidence type="ECO:0000256" key="6">
    <source>
        <dbReference type="ARBA" id="ARBA00022741"/>
    </source>
</evidence>
<sequence>MAKVVVVGSINMDLVFRTEKRPDLGETVKGLDFNQFPGGKGANQGVAAARLGADVHMVGKVGKDPYGQELLNCLKGEGINIDRVKYGEKSTGLANIVVDKGGQNTIITIEGANGEVSPEDIDEELFSQGDIALFQLEIPRETVVHGVKLAKKRGATVILDPAPVRELPLEIYQYIDIIKPNEGEALALTKEQDIKSAAAWLKDKGVKKVIITLGEKGAVLFADNIQQGFSAPKVEVVDTTAAGDSFSGALALALSKGEELEKAIKFAIKVGSITVTRLGAQSSLPYLTEV</sequence>
<comment type="activity regulation">
    <text evidence="12">Activated by a monovalent cation that binds near, but not in, the active site. The most likely occupant of the site in vivo is potassium. Ion binding induces a conformational change that may alter substrate affinity.</text>
</comment>
<evidence type="ECO:0000256" key="1">
    <source>
        <dbReference type="ARBA" id="ARBA00005380"/>
    </source>
</evidence>
<dbReference type="CDD" id="cd01174">
    <property type="entry name" value="ribokinase"/>
    <property type="match status" value="1"/>
</dbReference>
<dbReference type="InterPro" id="IPR002173">
    <property type="entry name" value="Carboh/pur_kinase_PfkB_CS"/>
</dbReference>
<evidence type="ECO:0000256" key="3">
    <source>
        <dbReference type="ARBA" id="ARBA00016943"/>
    </source>
</evidence>
<comment type="cofactor">
    <cofactor evidence="12">
        <name>Mg(2+)</name>
        <dbReference type="ChEBI" id="CHEBI:18420"/>
    </cofactor>
    <text evidence="12">Requires a divalent cation, most likely magnesium in vivo, as an electrophilic catalyst to aid phosphoryl group transfer. It is the chelate of the metal and the nucleotide that is the actual substrate.</text>
</comment>